<dbReference type="AlphaFoldDB" id="A0A099TVP9"/>
<gene>
    <name evidence="3" type="primary">recO</name>
    <name evidence="3" type="ORF">LS73_000510</name>
    <name evidence="2" type="ORF">NCTC12714_01083</name>
</gene>
<evidence type="ECO:0000313" key="3">
    <source>
        <dbReference type="EMBL" id="TLE01654.1"/>
    </source>
</evidence>
<sequence length="210" mass="25111">MQGFILRITKSIKEDVIVKLITSRHYYTLYRFYGARHNILYTGRNIDFEVEHQGIYMPKLRNIFHIPKKYEMDLDKVYIWQQFCTLLDNHLQEPNSHEPKEISSFYYNMLENGTNRLIKQDAKRVVCYMYVELLEFEGRLYKKDTCFICDNRLDNEIAVTRGFLIAHPTCINSQTSLDRDCVMQFFETKNLMNLSNEECNILYQVILEGI</sequence>
<feature type="domain" description="DNA replication/recombination mediator RecO N-terminal" evidence="1">
    <location>
        <begin position="1"/>
        <end position="68"/>
    </location>
</feature>
<evidence type="ECO:0000313" key="5">
    <source>
        <dbReference type="Proteomes" id="UP000255139"/>
    </source>
</evidence>
<dbReference type="EMBL" id="JRPD02000001">
    <property type="protein sequence ID" value="TLE01654.1"/>
    <property type="molecule type" value="Genomic_DNA"/>
</dbReference>
<name>A0A099TVP9_9HELI</name>
<reference evidence="3 4" key="1">
    <citation type="journal article" date="2014" name="Genome Announc.">
        <title>Draft genome sequences of eight enterohepatic helicobacter species isolated from both laboratory and wild rodents.</title>
        <authorList>
            <person name="Sheh A."/>
            <person name="Shen Z."/>
            <person name="Fox J.G."/>
        </authorList>
    </citation>
    <scope>NUCLEOTIDE SEQUENCE [LARGE SCALE GENOMIC DNA]</scope>
    <source>
        <strain evidence="3 4">ST1</strain>
    </source>
</reference>
<dbReference type="STRING" id="216.LS73_08800"/>
<evidence type="ECO:0000259" key="1">
    <source>
        <dbReference type="Pfam" id="PF13114"/>
    </source>
</evidence>
<dbReference type="RefSeq" id="WP_034559207.1">
    <property type="nucleotide sequence ID" value="NZ_FZML01000010.1"/>
</dbReference>
<organism evidence="2 5">
    <name type="scientific">Helicobacter muridarum</name>
    <dbReference type="NCBI Taxonomy" id="216"/>
    <lineage>
        <taxon>Bacteria</taxon>
        <taxon>Pseudomonadati</taxon>
        <taxon>Campylobacterota</taxon>
        <taxon>Epsilonproteobacteria</taxon>
        <taxon>Campylobacterales</taxon>
        <taxon>Helicobacteraceae</taxon>
        <taxon>Helicobacter</taxon>
    </lineage>
</organism>
<evidence type="ECO:0000313" key="2">
    <source>
        <dbReference type="EMBL" id="STQ86278.1"/>
    </source>
</evidence>
<proteinExistence type="predicted"/>
<keyword evidence="5" id="KW-1185">Reference proteome</keyword>
<dbReference type="InterPro" id="IPR022572">
    <property type="entry name" value="DNA_rep/recomb_RecO_N"/>
</dbReference>
<dbReference type="Proteomes" id="UP000029922">
    <property type="component" value="Unassembled WGS sequence"/>
</dbReference>
<reference evidence="2 5" key="2">
    <citation type="submission" date="2018-06" db="EMBL/GenBank/DDBJ databases">
        <authorList>
            <consortium name="Pathogen Informatics"/>
            <person name="Doyle S."/>
        </authorList>
    </citation>
    <scope>NUCLEOTIDE SEQUENCE [LARGE SCALE GENOMIC DNA]</scope>
    <source>
        <strain evidence="2 5">NCTC12714</strain>
    </source>
</reference>
<dbReference type="Proteomes" id="UP000255139">
    <property type="component" value="Unassembled WGS sequence"/>
</dbReference>
<dbReference type="EMBL" id="UGJE01000002">
    <property type="protein sequence ID" value="STQ86278.1"/>
    <property type="molecule type" value="Genomic_DNA"/>
</dbReference>
<dbReference type="OrthoDB" id="5338768at2"/>
<dbReference type="NCBIfam" id="NF010483">
    <property type="entry name" value="PRK13908.1"/>
    <property type="match status" value="1"/>
</dbReference>
<protein>
    <submittedName>
        <fullName evidence="2 3">Recombination protein RecO</fullName>
    </submittedName>
</protein>
<evidence type="ECO:0000313" key="4">
    <source>
        <dbReference type="Proteomes" id="UP000029922"/>
    </source>
</evidence>
<dbReference type="Pfam" id="PF13114">
    <property type="entry name" value="RecO_N_2"/>
    <property type="match status" value="1"/>
</dbReference>
<accession>A0A099TVP9</accession>